<dbReference type="PANTHER" id="PTHR41771:SF1">
    <property type="entry name" value="MEMBRANE PROTEIN"/>
    <property type="match status" value="1"/>
</dbReference>
<gene>
    <name evidence="2" type="ORF">UFOPK2237_00360</name>
</gene>
<name>A0A6J6KH37_9ZZZZ</name>
<feature type="transmembrane region" description="Helical" evidence="1">
    <location>
        <begin position="234"/>
        <end position="255"/>
    </location>
</feature>
<proteinExistence type="predicted"/>
<keyword evidence="1" id="KW-1133">Transmembrane helix</keyword>
<feature type="transmembrane region" description="Helical" evidence="1">
    <location>
        <begin position="338"/>
        <end position="358"/>
    </location>
</feature>
<keyword evidence="1" id="KW-0472">Membrane</keyword>
<evidence type="ECO:0000256" key="1">
    <source>
        <dbReference type="SAM" id="Phobius"/>
    </source>
</evidence>
<feature type="transmembrane region" description="Helical" evidence="1">
    <location>
        <begin position="378"/>
        <end position="403"/>
    </location>
</feature>
<reference evidence="2" key="1">
    <citation type="submission" date="2020-05" db="EMBL/GenBank/DDBJ databases">
        <authorList>
            <person name="Chiriac C."/>
            <person name="Salcher M."/>
            <person name="Ghai R."/>
            <person name="Kavagutti S V."/>
        </authorList>
    </citation>
    <scope>NUCLEOTIDE SEQUENCE</scope>
</reference>
<feature type="transmembrane region" description="Helical" evidence="1">
    <location>
        <begin position="184"/>
        <end position="203"/>
    </location>
</feature>
<sequence>MGSHGHSHKRANDLDSSWIDPEKESKLHKALLAILLPLTFLGVFTIFVSWPGGNLQIDKGIFGYVEQSEFFTVEVQTIEKYDCISNGATQDASGNFSTSQCAHISAKLLTGPNAGEIAKFDVEPTIVDFGIHSGDKVSVASIPIETGNDYIFNDFERTNGIYVLFAVFLVILFLTAGFGGLRALLGLVITFGLLIVYLIPSLIQGQQVVYVVGGVVLAITALVLYLVHGFSLKTGAAIVGTLCGSAIAMIGALWSTDALRLTGITGDEDLVLSAVASQVKLSNLLIASMVIAGFGALNDVTVTQSSAVWELASANEKQTWRQLFFGGMRIGRDHIASSIYTIAFAYVGSALVTLMLIVAASPPLARLINDEVVAQELALIMVGSIALALSTPITTACAAWFAVKIAKSEAAPAT</sequence>
<feature type="transmembrane region" description="Helical" evidence="1">
    <location>
        <begin position="209"/>
        <end position="227"/>
    </location>
</feature>
<keyword evidence="1" id="KW-0812">Transmembrane</keyword>
<dbReference type="Pfam" id="PF07907">
    <property type="entry name" value="YibE_F"/>
    <property type="match status" value="1"/>
</dbReference>
<dbReference type="EMBL" id="CAEZWI010000027">
    <property type="protein sequence ID" value="CAB4648496.1"/>
    <property type="molecule type" value="Genomic_DNA"/>
</dbReference>
<feature type="transmembrane region" description="Helical" evidence="1">
    <location>
        <begin position="160"/>
        <end position="177"/>
    </location>
</feature>
<protein>
    <submittedName>
        <fullName evidence="2">Unannotated protein</fullName>
    </submittedName>
</protein>
<dbReference type="InterPro" id="IPR012507">
    <property type="entry name" value="YibE_F"/>
</dbReference>
<dbReference type="AlphaFoldDB" id="A0A6J6KH37"/>
<organism evidence="2">
    <name type="scientific">freshwater metagenome</name>
    <dbReference type="NCBI Taxonomy" id="449393"/>
    <lineage>
        <taxon>unclassified sequences</taxon>
        <taxon>metagenomes</taxon>
        <taxon>ecological metagenomes</taxon>
    </lineage>
</organism>
<evidence type="ECO:0000313" key="2">
    <source>
        <dbReference type="EMBL" id="CAB4648496.1"/>
    </source>
</evidence>
<dbReference type="PANTHER" id="PTHR41771">
    <property type="entry name" value="MEMBRANE PROTEIN-RELATED"/>
    <property type="match status" value="1"/>
</dbReference>
<accession>A0A6J6KH37</accession>
<feature type="transmembrane region" description="Helical" evidence="1">
    <location>
        <begin position="30"/>
        <end position="50"/>
    </location>
</feature>